<dbReference type="GO" id="GO:0043041">
    <property type="term" value="P:amino acid activation for nonribosomal peptide biosynthetic process"/>
    <property type="evidence" value="ECO:0007669"/>
    <property type="project" value="TreeGrafter"/>
</dbReference>
<dbReference type="GO" id="GO:0005737">
    <property type="term" value="C:cytoplasm"/>
    <property type="evidence" value="ECO:0007669"/>
    <property type="project" value="TreeGrafter"/>
</dbReference>
<dbReference type="InterPro" id="IPR042099">
    <property type="entry name" value="ANL_N_sf"/>
</dbReference>
<evidence type="ECO:0000259" key="1">
    <source>
        <dbReference type="Pfam" id="PF00501"/>
    </source>
</evidence>
<dbReference type="GO" id="GO:0044550">
    <property type="term" value="P:secondary metabolite biosynthetic process"/>
    <property type="evidence" value="ECO:0007669"/>
    <property type="project" value="TreeGrafter"/>
</dbReference>
<protein>
    <recommendedName>
        <fullName evidence="1">AMP-dependent synthetase/ligase domain-containing protein</fullName>
    </recommendedName>
</protein>
<proteinExistence type="predicted"/>
<feature type="non-terminal residue" evidence="2">
    <location>
        <position position="267"/>
    </location>
</feature>
<dbReference type="Proteomes" id="UP000663881">
    <property type="component" value="Unassembled WGS sequence"/>
</dbReference>
<name>A0A820E496_9BILA</name>
<comment type="caution">
    <text evidence="2">The sequence shown here is derived from an EMBL/GenBank/DDBJ whole genome shotgun (WGS) entry which is preliminary data.</text>
</comment>
<accession>A0A820E496</accession>
<organism evidence="2 3">
    <name type="scientific">Adineta steineri</name>
    <dbReference type="NCBI Taxonomy" id="433720"/>
    <lineage>
        <taxon>Eukaryota</taxon>
        <taxon>Metazoa</taxon>
        <taxon>Spiralia</taxon>
        <taxon>Gnathifera</taxon>
        <taxon>Rotifera</taxon>
        <taxon>Eurotatoria</taxon>
        <taxon>Bdelloidea</taxon>
        <taxon>Adinetida</taxon>
        <taxon>Adinetidae</taxon>
        <taxon>Adineta</taxon>
    </lineage>
</organism>
<dbReference type="EMBL" id="CAJOAY010011738">
    <property type="protein sequence ID" value="CAF4241526.1"/>
    <property type="molecule type" value="Genomic_DNA"/>
</dbReference>
<reference evidence="2" key="1">
    <citation type="submission" date="2021-02" db="EMBL/GenBank/DDBJ databases">
        <authorList>
            <person name="Nowell W R."/>
        </authorList>
    </citation>
    <scope>NUCLEOTIDE SEQUENCE</scope>
</reference>
<evidence type="ECO:0000313" key="3">
    <source>
        <dbReference type="Proteomes" id="UP000663881"/>
    </source>
</evidence>
<feature type="domain" description="AMP-dependent synthetase/ligase" evidence="1">
    <location>
        <begin position="155"/>
        <end position="255"/>
    </location>
</feature>
<dbReference type="PANTHER" id="PTHR45527">
    <property type="entry name" value="NONRIBOSOMAL PEPTIDE SYNTHETASE"/>
    <property type="match status" value="1"/>
</dbReference>
<dbReference type="AlphaFoldDB" id="A0A820E496"/>
<sequence>MNQCQSLPYIIEKDQFWFETFRNYEIDRILPLPYNRQQISIKNRANHIWSTTTSIKQSIFDFCLTAIHDETKNILRCQIDGSSDLFNETTLQQISHRFHSLCQQLFSSSFNLHTQPIYELSIILPHEQHLLQQYHTKHINISHDDSTTIHQLFVQQAIKHPHKIALTLDHLSLTYSQLLHKVQQLSFSLINQYNIQLGDIICQCIDRSMEMIIGILGIMMSGGIYVPLNPFDSSHRLQSLVHQIKPKLILTHHRTYLSVQELHVPFV</sequence>
<dbReference type="SUPFAM" id="SSF56801">
    <property type="entry name" value="Acetyl-CoA synthetase-like"/>
    <property type="match status" value="1"/>
</dbReference>
<dbReference type="Gene3D" id="3.40.50.12780">
    <property type="entry name" value="N-terminal domain of ligase-like"/>
    <property type="match status" value="1"/>
</dbReference>
<dbReference type="Pfam" id="PF00501">
    <property type="entry name" value="AMP-binding"/>
    <property type="match status" value="1"/>
</dbReference>
<evidence type="ECO:0000313" key="2">
    <source>
        <dbReference type="EMBL" id="CAF4241526.1"/>
    </source>
</evidence>
<dbReference type="PANTHER" id="PTHR45527:SF1">
    <property type="entry name" value="FATTY ACID SYNTHASE"/>
    <property type="match status" value="1"/>
</dbReference>
<dbReference type="GO" id="GO:0031177">
    <property type="term" value="F:phosphopantetheine binding"/>
    <property type="evidence" value="ECO:0007669"/>
    <property type="project" value="TreeGrafter"/>
</dbReference>
<gene>
    <name evidence="2" type="ORF">OKA104_LOCUS43104</name>
</gene>
<dbReference type="InterPro" id="IPR000873">
    <property type="entry name" value="AMP-dep_synth/lig_dom"/>
</dbReference>